<dbReference type="GO" id="GO:0005634">
    <property type="term" value="C:nucleus"/>
    <property type="evidence" value="ECO:0007669"/>
    <property type="project" value="UniProtKB-SubCell"/>
</dbReference>
<gene>
    <name evidence="9" type="ORF">SERLADRAFT_472982</name>
</gene>
<dbReference type="GeneID" id="18820223"/>
<comment type="function">
    <text evidence="6">Required for the formation of N(7)-methylguanine at position 46 (m7G46) in tRNA. In the complex, it is required to stabilize and induce conformational changes of the catalytic subunit.</text>
</comment>
<dbReference type="PROSITE" id="PS00678">
    <property type="entry name" value="WD_REPEATS_1"/>
    <property type="match status" value="1"/>
</dbReference>
<dbReference type="PANTHER" id="PTHR16288:SF0">
    <property type="entry name" value="TRNA (GUANINE-N(7)-)-METHYLTRANSFERASE NON-CATALYTIC SUBUNIT WDR4"/>
    <property type="match status" value="1"/>
</dbReference>
<dbReference type="OrthoDB" id="339900at2759"/>
<dbReference type="GO" id="GO:0106004">
    <property type="term" value="P:tRNA (guanine-N7)-methylation"/>
    <property type="evidence" value="ECO:0007669"/>
    <property type="project" value="UniProtKB-UniRule"/>
</dbReference>
<feature type="repeat" description="WD" evidence="7">
    <location>
        <begin position="193"/>
        <end position="235"/>
    </location>
</feature>
<dbReference type="AlphaFoldDB" id="F8P465"/>
<dbReference type="EMBL" id="GL945437">
    <property type="protein sequence ID" value="EGO22313.1"/>
    <property type="molecule type" value="Genomic_DNA"/>
</dbReference>
<dbReference type="InterPro" id="IPR015943">
    <property type="entry name" value="WD40/YVTN_repeat-like_dom_sf"/>
</dbReference>
<evidence type="ECO:0000256" key="3">
    <source>
        <dbReference type="ARBA" id="ARBA00022694"/>
    </source>
</evidence>
<feature type="region of interest" description="Disordered" evidence="8">
    <location>
        <begin position="491"/>
        <end position="527"/>
    </location>
</feature>
<keyword evidence="2 6" id="KW-0853">WD repeat</keyword>
<evidence type="ECO:0000256" key="7">
    <source>
        <dbReference type="PROSITE-ProRule" id="PRU00221"/>
    </source>
</evidence>
<proteinExistence type="inferred from homology"/>
<keyword evidence="4 6" id="KW-0677">Repeat</keyword>
<dbReference type="HAMAP" id="MF_03056">
    <property type="entry name" value="TRM82"/>
    <property type="match status" value="1"/>
</dbReference>
<dbReference type="SMART" id="SM00320">
    <property type="entry name" value="WD40"/>
    <property type="match status" value="2"/>
</dbReference>
<dbReference type="InterPro" id="IPR019775">
    <property type="entry name" value="WD40_repeat_CS"/>
</dbReference>
<comment type="similarity">
    <text evidence="6">Belongs to the WD repeat TRM82 family.</text>
</comment>
<dbReference type="PROSITE" id="PS50082">
    <property type="entry name" value="WD_REPEATS_2"/>
    <property type="match status" value="1"/>
</dbReference>
<dbReference type="Proteomes" id="UP000008064">
    <property type="component" value="Unassembled WGS sequence"/>
</dbReference>
<accession>F8P465</accession>
<feature type="region of interest" description="Disordered" evidence="8">
    <location>
        <begin position="266"/>
        <end position="286"/>
    </location>
</feature>
<dbReference type="GO" id="GO:0043527">
    <property type="term" value="C:tRNA methyltransferase complex"/>
    <property type="evidence" value="ECO:0007669"/>
    <property type="project" value="TreeGrafter"/>
</dbReference>
<dbReference type="InterPro" id="IPR028884">
    <property type="entry name" value="Trm82"/>
</dbReference>
<feature type="compositionally biased region" description="Basic and acidic residues" evidence="8">
    <location>
        <begin position="266"/>
        <end position="283"/>
    </location>
</feature>
<dbReference type="HOGENOM" id="CLU_023695_0_0_1"/>
<dbReference type="RefSeq" id="XP_007320851.1">
    <property type="nucleotide sequence ID" value="XM_007320789.1"/>
</dbReference>
<evidence type="ECO:0000256" key="2">
    <source>
        <dbReference type="ARBA" id="ARBA00022574"/>
    </source>
</evidence>
<comment type="pathway">
    <text evidence="6">tRNA modification; N(7)-methylguanine-tRNA biosynthesis.</text>
</comment>
<evidence type="ECO:0000256" key="8">
    <source>
        <dbReference type="SAM" id="MobiDB-lite"/>
    </source>
</evidence>
<keyword evidence="5 6" id="KW-0539">Nucleus</keyword>
<dbReference type="UniPathway" id="UPA00989"/>
<dbReference type="KEGG" id="sla:SERLADRAFT_472982"/>
<dbReference type="PANTHER" id="PTHR16288">
    <property type="entry name" value="WD40 REPEAT PROTEIN 4"/>
    <property type="match status" value="1"/>
</dbReference>
<evidence type="ECO:0000256" key="5">
    <source>
        <dbReference type="ARBA" id="ARBA00023242"/>
    </source>
</evidence>
<dbReference type="SUPFAM" id="SSF50978">
    <property type="entry name" value="WD40 repeat-like"/>
    <property type="match status" value="1"/>
</dbReference>
<evidence type="ECO:0000256" key="4">
    <source>
        <dbReference type="ARBA" id="ARBA00022737"/>
    </source>
</evidence>
<dbReference type="InterPro" id="IPR001680">
    <property type="entry name" value="WD40_rpt"/>
</dbReference>
<dbReference type="GO" id="GO:0005829">
    <property type="term" value="C:cytosol"/>
    <property type="evidence" value="ECO:0007669"/>
    <property type="project" value="TreeGrafter"/>
</dbReference>
<evidence type="ECO:0000313" key="9">
    <source>
        <dbReference type="EMBL" id="EGO22313.1"/>
    </source>
</evidence>
<sequence>MSCFPHTQLHLGSIHAIVASGPHIQVLNINTGEILYTTDRFDGADKDAILKSGPVRCSAVNSSYQFLATVGDDKKLKVWEVGGLKVLSSRELPKRPTRLEFTKSDDILVSDKFGDVFRYPLHASQAEASSSKLRRDAFSSHENPSGGELILGHASLLTSFLLTADEEFIVTADRDEHIRVSWYPQGYNIVSYCLGHEKYLSALHIPQFSQSSIVSGGGDPTLKIWELSSGQLQQEIAIFSTVEPFIRVRPLTRKEIKAEYEAKKTKSYKENNGRQKQKGKEKSNAVGEDTISTTLDNTAFDSNGTVFVVHKISSLDLEHGHYLVFNAVGATAIFICPYPDGDGSSDIYFFDFGKPVIDFIIAHDGLVWTLLDSGWDSKVTETVEVLPKKLVRVVQWNSGKFIEVHNLPLLVALNAHCMFPASMADLKALDLYSDLSLLPKSPEVEQNFADRETSEVLPYKVEEGISEHNDAEKALGKRELGRLKHKRALQAHLQLASQQGDRPDDVLPRGNGGEPKMKKVRSKSEDI</sequence>
<protein>
    <submittedName>
        <fullName evidence="9">Uncharacterized protein</fullName>
    </submittedName>
</protein>
<organism>
    <name type="scientific">Serpula lacrymans var. lacrymans (strain S7.9)</name>
    <name type="common">Dry rot fungus</name>
    <dbReference type="NCBI Taxonomy" id="578457"/>
    <lineage>
        <taxon>Eukaryota</taxon>
        <taxon>Fungi</taxon>
        <taxon>Dikarya</taxon>
        <taxon>Basidiomycota</taxon>
        <taxon>Agaricomycotina</taxon>
        <taxon>Agaricomycetes</taxon>
        <taxon>Agaricomycetidae</taxon>
        <taxon>Boletales</taxon>
        <taxon>Coniophorineae</taxon>
        <taxon>Serpulaceae</taxon>
        <taxon>Serpula</taxon>
    </lineage>
</organism>
<evidence type="ECO:0000256" key="1">
    <source>
        <dbReference type="ARBA" id="ARBA00004123"/>
    </source>
</evidence>
<name>F8P465_SERL9</name>
<reference evidence="9" key="1">
    <citation type="submission" date="2011-04" db="EMBL/GenBank/DDBJ databases">
        <title>Evolution of plant cell wall degrading machinery underlies the functional diversity of forest fungi.</title>
        <authorList>
            <consortium name="US DOE Joint Genome Institute (JGI-PGF)"/>
            <person name="Eastwood D.C."/>
            <person name="Floudas D."/>
            <person name="Binder M."/>
            <person name="Majcherczyk A."/>
            <person name="Schneider P."/>
            <person name="Aerts A."/>
            <person name="Asiegbu F.O."/>
            <person name="Baker S.E."/>
            <person name="Barry K."/>
            <person name="Bendiksby M."/>
            <person name="Blumentritt M."/>
            <person name="Coutinho P.M."/>
            <person name="Cullen D."/>
            <person name="Cullen D."/>
            <person name="Gathman A."/>
            <person name="Goodell B."/>
            <person name="Henrissat B."/>
            <person name="Ihrmark K."/>
            <person name="Kauserud H."/>
            <person name="Kohler A."/>
            <person name="LaButti K."/>
            <person name="Lapidus A."/>
            <person name="Lavin J.L."/>
            <person name="Lee Y.-H."/>
            <person name="Lindquist E."/>
            <person name="Lilly W."/>
            <person name="Lucas S."/>
            <person name="Morin E."/>
            <person name="Murat C."/>
            <person name="Oguiza J.A."/>
            <person name="Park J."/>
            <person name="Pisabarro A.G."/>
            <person name="Riley R."/>
            <person name="Rosling A."/>
            <person name="Salamov A."/>
            <person name="Schmidt O."/>
            <person name="Schmutz J."/>
            <person name="Skrede I."/>
            <person name="Stenlid J."/>
            <person name="Wiebenga A."/>
            <person name="Xie X."/>
            <person name="Kues U."/>
            <person name="Hibbett D.S."/>
            <person name="Hoffmeister D."/>
            <person name="Hogberg N."/>
            <person name="Martin F."/>
            <person name="Grigoriev I.V."/>
            <person name="Watkinson S.C."/>
        </authorList>
    </citation>
    <scope>NUCLEOTIDE SEQUENCE</scope>
    <source>
        <strain evidence="9">S7.9</strain>
    </source>
</reference>
<evidence type="ECO:0000256" key="6">
    <source>
        <dbReference type="HAMAP-Rule" id="MF_03056"/>
    </source>
</evidence>
<dbReference type="InterPro" id="IPR036322">
    <property type="entry name" value="WD40_repeat_dom_sf"/>
</dbReference>
<dbReference type="Gene3D" id="2.130.10.10">
    <property type="entry name" value="YVTN repeat-like/Quinoprotein amine dehydrogenase"/>
    <property type="match status" value="2"/>
</dbReference>
<comment type="subcellular location">
    <subcellularLocation>
        <location evidence="1 6">Nucleus</location>
    </subcellularLocation>
</comment>
<dbReference type="Pfam" id="PF00400">
    <property type="entry name" value="WD40"/>
    <property type="match status" value="1"/>
</dbReference>
<keyword evidence="3 6" id="KW-0819">tRNA processing</keyword>